<gene>
    <name evidence="3" type="ORF">PYK22_01315</name>
</gene>
<dbReference type="GO" id="GO:0071793">
    <property type="term" value="P:bacillithiol biosynthetic process"/>
    <property type="evidence" value="ECO:0007669"/>
    <property type="project" value="InterPro"/>
</dbReference>
<dbReference type="STRING" id="454194.PYK22_01315"/>
<dbReference type="InterPro" id="IPR023881">
    <property type="entry name" value="Thiol_BshA"/>
</dbReference>
<evidence type="ECO:0000313" key="3">
    <source>
        <dbReference type="EMBL" id="CDM65317.1"/>
    </source>
</evidence>
<dbReference type="Pfam" id="PF00534">
    <property type="entry name" value="Glycos_transf_1"/>
    <property type="match status" value="1"/>
</dbReference>
<dbReference type="OrthoDB" id="9810929at2"/>
<keyword evidence="4" id="KW-1185">Reference proteome</keyword>
<dbReference type="InterPro" id="IPR001296">
    <property type="entry name" value="Glyco_trans_1"/>
</dbReference>
<dbReference type="AlphaFoldDB" id="A0A0B6WX42"/>
<dbReference type="RefSeq" id="WP_041975312.1">
    <property type="nucleotide sequence ID" value="NZ_CBXV010000004.1"/>
</dbReference>
<dbReference type="Pfam" id="PF13439">
    <property type="entry name" value="Glyco_transf_4"/>
    <property type="match status" value="1"/>
</dbReference>
<dbReference type="Proteomes" id="UP000031518">
    <property type="component" value="Unassembled WGS sequence"/>
</dbReference>
<evidence type="ECO:0000313" key="4">
    <source>
        <dbReference type="Proteomes" id="UP000031518"/>
    </source>
</evidence>
<accession>A0A0B6WX42</accession>
<evidence type="ECO:0000259" key="2">
    <source>
        <dbReference type="Pfam" id="PF13439"/>
    </source>
</evidence>
<dbReference type="PANTHER" id="PTHR12526">
    <property type="entry name" value="GLYCOSYLTRANSFERASE"/>
    <property type="match status" value="1"/>
</dbReference>
<dbReference type="InterPro" id="IPR028098">
    <property type="entry name" value="Glyco_trans_4-like_N"/>
</dbReference>
<reference evidence="3 4" key="2">
    <citation type="submission" date="2015-01" db="EMBL/GenBank/DDBJ databases">
        <title>Complete genome sequence of Pyrinomonas methylaliphatogenes type strain K22T.</title>
        <authorList>
            <person name="Lee K.C.Y."/>
            <person name="Power J.F."/>
            <person name="Dunfield P.F."/>
            <person name="Morgan X.C."/>
            <person name="Huttenhower C."/>
            <person name="Stott M.B."/>
        </authorList>
    </citation>
    <scope>NUCLEOTIDE SEQUENCE [LARGE SCALE GENOMIC DNA]</scope>
    <source>
        <strain evidence="3 4">K22</strain>
    </source>
</reference>
<organism evidence="3 4">
    <name type="scientific">Pyrinomonas methylaliphatogenes</name>
    <dbReference type="NCBI Taxonomy" id="454194"/>
    <lineage>
        <taxon>Bacteria</taxon>
        <taxon>Pseudomonadati</taxon>
        <taxon>Acidobacteriota</taxon>
        <taxon>Blastocatellia</taxon>
        <taxon>Blastocatellales</taxon>
        <taxon>Pyrinomonadaceae</taxon>
        <taxon>Pyrinomonas</taxon>
    </lineage>
</organism>
<proteinExistence type="predicted"/>
<name>A0A0B6WX42_9BACT</name>
<dbReference type="SUPFAM" id="SSF53756">
    <property type="entry name" value="UDP-Glycosyltransferase/glycogen phosphorylase"/>
    <property type="match status" value="1"/>
</dbReference>
<dbReference type="Gene3D" id="3.40.50.2000">
    <property type="entry name" value="Glycogen Phosphorylase B"/>
    <property type="match status" value="2"/>
</dbReference>
<feature type="domain" description="Glycosyltransferase subfamily 4-like N-terminal" evidence="2">
    <location>
        <begin position="11"/>
        <end position="175"/>
    </location>
</feature>
<dbReference type="PANTHER" id="PTHR12526:SF599">
    <property type="entry name" value="N-ACETYL-ALPHA-D-GLUCOSAMINYL L-MALATE SYNTHASE"/>
    <property type="match status" value="1"/>
</dbReference>
<protein>
    <submittedName>
        <fullName evidence="3">N-acetyl-alpha-D-glucosaminyl L-malate synthase BshA</fullName>
    </submittedName>
</protein>
<dbReference type="NCBIfam" id="TIGR03999">
    <property type="entry name" value="thiol_BshA"/>
    <property type="match status" value="1"/>
</dbReference>
<evidence type="ECO:0000259" key="1">
    <source>
        <dbReference type="Pfam" id="PF00534"/>
    </source>
</evidence>
<reference evidence="3 4" key="1">
    <citation type="submission" date="2013-12" db="EMBL/GenBank/DDBJ databases">
        <authorList>
            <person name="Stott M."/>
        </authorList>
    </citation>
    <scope>NUCLEOTIDE SEQUENCE [LARGE SCALE GENOMIC DNA]</scope>
    <source>
        <strain evidence="3 4">K22</strain>
    </source>
</reference>
<dbReference type="EMBL" id="CBXV010000004">
    <property type="protein sequence ID" value="CDM65317.1"/>
    <property type="molecule type" value="Genomic_DNA"/>
</dbReference>
<feature type="domain" description="Glycosyl transferase family 1" evidence="1">
    <location>
        <begin position="189"/>
        <end position="348"/>
    </location>
</feature>
<dbReference type="GO" id="GO:0016757">
    <property type="term" value="F:glycosyltransferase activity"/>
    <property type="evidence" value="ECO:0007669"/>
    <property type="project" value="InterPro"/>
</dbReference>
<sequence>MKVGITVYPTYGGSGIVGSELGKELARRGHTVHFISSSLPTRLTELNERIRFHEVEMMSYPLFEHQPYTLALATKMVEVAEAEDLDLLHVHYAIPHSVSAILAREVVRPRRRLPVITTLHGTDITLVGADRSYLPITRYCLEQSDGVTAISEYLKRATVETFQFDRLTVIPNFVNGEEYRRRPVPGLRSHLAPEGEPLMVHVSNFRPVKRPTDCIEILARVLRRGVKARLVMVGDGPERAQAEHRARCLHVDRSCVFVGKQPRIVDYLSVADLLLLPSEQESFGLAALEAMACEVPVIASRTGGVPEVVVDGESGLLSEVGDVEKMSADAVSLLCDEERRREMGRRARASALERYSADLVIPRYVQFYEEVLAAER</sequence>